<dbReference type="SUPFAM" id="SSF48452">
    <property type="entry name" value="TPR-like"/>
    <property type="match status" value="1"/>
</dbReference>
<dbReference type="Proteomes" id="UP000824101">
    <property type="component" value="Unassembled WGS sequence"/>
</dbReference>
<gene>
    <name evidence="2" type="ORF">IAA17_04410</name>
</gene>
<name>A0A9D2GGZ8_9FIRM</name>
<dbReference type="PANTHER" id="PTHR44749">
    <property type="entry name" value="SUPPRESSOR OF RPS4-RLD 1"/>
    <property type="match status" value="1"/>
</dbReference>
<dbReference type="InterPro" id="IPR044650">
    <property type="entry name" value="SRFR1-like"/>
</dbReference>
<reference evidence="2" key="2">
    <citation type="submission" date="2021-04" db="EMBL/GenBank/DDBJ databases">
        <authorList>
            <person name="Gilroy R."/>
        </authorList>
    </citation>
    <scope>NUCLEOTIDE SEQUENCE</scope>
    <source>
        <strain evidence="2">ChiBcec1-1093</strain>
    </source>
</reference>
<sequence>MRIGAATEARGKAEAGRRKTEAGGKKTHTAMKGEGMSIQGRMENGSGRRLLRRSAAALLGAALIAGCQGEDSARDQYRLEGIEKMDQGDYEGAIASFEEAIAHSDGRVGEFEVDVLKYRGEAEYKAEDYPAAAHTYDVLLQVDGEEPDYYYLRSMAYSAQGMTAEAEADAQAAAGLEQERGEVSPVMDEAMTALGGAWLGAGDEEKAQTAFDRVLTAGAATAGTYNALGLACLDGGQAELAADYFEQGLALAQSGSEEYGLLLRNRAAALEHSGDFAGALELFQQYTASYGTDEAIEREIRFLETR</sequence>
<proteinExistence type="predicted"/>
<reference evidence="2" key="1">
    <citation type="journal article" date="2021" name="PeerJ">
        <title>Extensive microbial diversity within the chicken gut microbiome revealed by metagenomics and culture.</title>
        <authorList>
            <person name="Gilroy R."/>
            <person name="Ravi A."/>
            <person name="Getino M."/>
            <person name="Pursley I."/>
            <person name="Horton D.L."/>
            <person name="Alikhan N.F."/>
            <person name="Baker D."/>
            <person name="Gharbi K."/>
            <person name="Hall N."/>
            <person name="Watson M."/>
            <person name="Adriaenssens E.M."/>
            <person name="Foster-Nyarko E."/>
            <person name="Jarju S."/>
            <person name="Secka A."/>
            <person name="Antonio M."/>
            <person name="Oren A."/>
            <person name="Chaudhuri R.R."/>
            <person name="La Ragione R."/>
            <person name="Hildebrand F."/>
            <person name="Pallen M.J."/>
        </authorList>
    </citation>
    <scope>NUCLEOTIDE SEQUENCE</scope>
    <source>
        <strain evidence="2">ChiBcec1-1093</strain>
    </source>
</reference>
<dbReference type="SMART" id="SM00028">
    <property type="entry name" value="TPR"/>
    <property type="match status" value="5"/>
</dbReference>
<dbReference type="Gene3D" id="1.25.40.10">
    <property type="entry name" value="Tetratricopeptide repeat domain"/>
    <property type="match status" value="2"/>
</dbReference>
<dbReference type="InterPro" id="IPR019734">
    <property type="entry name" value="TPR_rpt"/>
</dbReference>
<feature type="region of interest" description="Disordered" evidence="1">
    <location>
        <begin position="1"/>
        <end position="30"/>
    </location>
</feature>
<dbReference type="Pfam" id="PF13432">
    <property type="entry name" value="TPR_16"/>
    <property type="match status" value="2"/>
</dbReference>
<feature type="compositionally biased region" description="Basic and acidic residues" evidence="1">
    <location>
        <begin position="9"/>
        <end position="24"/>
    </location>
</feature>
<dbReference type="InterPro" id="IPR011990">
    <property type="entry name" value="TPR-like_helical_dom_sf"/>
</dbReference>
<dbReference type="Pfam" id="PF13181">
    <property type="entry name" value="TPR_8"/>
    <property type="match status" value="1"/>
</dbReference>
<evidence type="ECO:0000256" key="1">
    <source>
        <dbReference type="SAM" id="MobiDB-lite"/>
    </source>
</evidence>
<organism evidence="2 3">
    <name type="scientific">Candidatus Lachnoclostridium stercorigallinarum</name>
    <dbReference type="NCBI Taxonomy" id="2838634"/>
    <lineage>
        <taxon>Bacteria</taxon>
        <taxon>Bacillati</taxon>
        <taxon>Bacillota</taxon>
        <taxon>Clostridia</taxon>
        <taxon>Lachnospirales</taxon>
        <taxon>Lachnospiraceae</taxon>
    </lineage>
</organism>
<dbReference type="GO" id="GO:0045892">
    <property type="term" value="P:negative regulation of DNA-templated transcription"/>
    <property type="evidence" value="ECO:0007669"/>
    <property type="project" value="InterPro"/>
</dbReference>
<dbReference type="PANTHER" id="PTHR44749:SF1">
    <property type="entry name" value="TETRATRICOPEPTIDE-LIKE HELICAL DOMAIN-CONTAINING PROTEIN"/>
    <property type="match status" value="1"/>
</dbReference>
<accession>A0A9D2GGZ8</accession>
<protein>
    <submittedName>
        <fullName evidence="2">Tetratricopeptide repeat protein</fullName>
    </submittedName>
</protein>
<evidence type="ECO:0000313" key="2">
    <source>
        <dbReference type="EMBL" id="HIZ79008.1"/>
    </source>
</evidence>
<dbReference type="EMBL" id="DXBC01000066">
    <property type="protein sequence ID" value="HIZ79008.1"/>
    <property type="molecule type" value="Genomic_DNA"/>
</dbReference>
<dbReference type="AlphaFoldDB" id="A0A9D2GGZ8"/>
<evidence type="ECO:0000313" key="3">
    <source>
        <dbReference type="Proteomes" id="UP000824101"/>
    </source>
</evidence>
<comment type="caution">
    <text evidence="2">The sequence shown here is derived from an EMBL/GenBank/DDBJ whole genome shotgun (WGS) entry which is preliminary data.</text>
</comment>